<evidence type="ECO:0000256" key="2">
    <source>
        <dbReference type="ARBA" id="ARBA00022475"/>
    </source>
</evidence>
<dbReference type="PANTHER" id="PTHR30086:SF20">
    <property type="entry name" value="ARGININE EXPORTER PROTEIN ARGO-RELATED"/>
    <property type="match status" value="1"/>
</dbReference>
<dbReference type="GO" id="GO:0005886">
    <property type="term" value="C:plasma membrane"/>
    <property type="evidence" value="ECO:0007669"/>
    <property type="project" value="UniProtKB-SubCell"/>
</dbReference>
<keyword evidence="5 6" id="KW-0472">Membrane</keyword>
<protein>
    <submittedName>
        <fullName evidence="7">Threonine/homoserine/homoserine lactone efflux protein</fullName>
    </submittedName>
</protein>
<evidence type="ECO:0000313" key="7">
    <source>
        <dbReference type="EMBL" id="SEJ85872.1"/>
    </source>
</evidence>
<evidence type="ECO:0000256" key="3">
    <source>
        <dbReference type="ARBA" id="ARBA00022692"/>
    </source>
</evidence>
<organism evidence="7 8">
    <name type="scientific">Bhargavaea ginsengi</name>
    <dbReference type="NCBI Taxonomy" id="426757"/>
    <lineage>
        <taxon>Bacteria</taxon>
        <taxon>Bacillati</taxon>
        <taxon>Bacillota</taxon>
        <taxon>Bacilli</taxon>
        <taxon>Bacillales</taxon>
        <taxon>Caryophanaceae</taxon>
        <taxon>Bhargavaea</taxon>
    </lineage>
</organism>
<dbReference type="GO" id="GO:0015171">
    <property type="term" value="F:amino acid transmembrane transporter activity"/>
    <property type="evidence" value="ECO:0007669"/>
    <property type="project" value="TreeGrafter"/>
</dbReference>
<dbReference type="InterPro" id="IPR001123">
    <property type="entry name" value="LeuE-type"/>
</dbReference>
<dbReference type="PIRSF" id="PIRSF006324">
    <property type="entry name" value="LeuE"/>
    <property type="match status" value="1"/>
</dbReference>
<feature type="transmembrane region" description="Helical" evidence="6">
    <location>
        <begin position="66"/>
        <end position="89"/>
    </location>
</feature>
<dbReference type="PANTHER" id="PTHR30086">
    <property type="entry name" value="ARGININE EXPORTER PROTEIN ARGO"/>
    <property type="match status" value="1"/>
</dbReference>
<sequence length="208" mass="22373">MMDLVMILSFLGAAVVLTVMPGPDNLFTLAQSIANGKRAGIWTTLGLCTGLLVHIAAAVIGLSALIYQSAFAFSIVKYAGAAYLLYLAYQSFRARDTSLALESEPALAYRSLYKKGLIMNLLNPKVSLFFLALLPQFVPVGSGNVHLHMLALGLVFLIQAFVIFSLISLFAGNVGTLLRKNPSLSRRMNLMQGGLFTLIGLRLAFGGK</sequence>
<evidence type="ECO:0000256" key="1">
    <source>
        <dbReference type="ARBA" id="ARBA00004651"/>
    </source>
</evidence>
<reference evidence="8" key="1">
    <citation type="submission" date="2016-10" db="EMBL/GenBank/DDBJ databases">
        <authorList>
            <person name="Varghese N."/>
            <person name="Submissions S."/>
        </authorList>
    </citation>
    <scope>NUCLEOTIDE SEQUENCE [LARGE SCALE GENOMIC DNA]</scope>
    <source>
        <strain evidence="8">CGMCC 1.6763</strain>
    </source>
</reference>
<keyword evidence="4 6" id="KW-1133">Transmembrane helix</keyword>
<evidence type="ECO:0000256" key="5">
    <source>
        <dbReference type="ARBA" id="ARBA00023136"/>
    </source>
</evidence>
<comment type="subcellular location">
    <subcellularLocation>
        <location evidence="1">Cell membrane</location>
        <topology evidence="1">Multi-pass membrane protein</topology>
    </subcellularLocation>
</comment>
<evidence type="ECO:0000256" key="4">
    <source>
        <dbReference type="ARBA" id="ARBA00022989"/>
    </source>
</evidence>
<dbReference type="STRING" id="426757.SAMN04488127_3066"/>
<keyword evidence="2" id="KW-1003">Cell membrane</keyword>
<gene>
    <name evidence="7" type="ORF">SAMN04488127_3066</name>
</gene>
<evidence type="ECO:0000256" key="6">
    <source>
        <dbReference type="SAM" id="Phobius"/>
    </source>
</evidence>
<proteinExistence type="predicted"/>
<feature type="transmembrane region" description="Helical" evidence="6">
    <location>
        <begin position="150"/>
        <end position="178"/>
    </location>
</feature>
<accession>A0A1H7CFI7</accession>
<feature type="transmembrane region" description="Helical" evidence="6">
    <location>
        <begin position="6"/>
        <end position="27"/>
    </location>
</feature>
<name>A0A1H7CFI7_9BACL</name>
<keyword evidence="8" id="KW-1185">Reference proteome</keyword>
<feature type="transmembrane region" description="Helical" evidence="6">
    <location>
        <begin position="39"/>
        <end position="60"/>
    </location>
</feature>
<keyword evidence="3 6" id="KW-0812">Transmembrane</keyword>
<dbReference type="AlphaFoldDB" id="A0A1H7CFI7"/>
<evidence type="ECO:0000313" key="8">
    <source>
        <dbReference type="Proteomes" id="UP000199200"/>
    </source>
</evidence>
<dbReference type="Proteomes" id="UP000199200">
    <property type="component" value="Unassembled WGS sequence"/>
</dbReference>
<dbReference type="EMBL" id="FNZF01000010">
    <property type="protein sequence ID" value="SEJ85872.1"/>
    <property type="molecule type" value="Genomic_DNA"/>
</dbReference>
<dbReference type="Pfam" id="PF01810">
    <property type="entry name" value="LysE"/>
    <property type="match status" value="1"/>
</dbReference>
<feature type="transmembrane region" description="Helical" evidence="6">
    <location>
        <begin position="117"/>
        <end position="138"/>
    </location>
</feature>